<feature type="compositionally biased region" description="Basic residues" evidence="7">
    <location>
        <begin position="287"/>
        <end position="303"/>
    </location>
</feature>
<dbReference type="GO" id="GO:0000981">
    <property type="term" value="F:DNA-binding transcription factor activity, RNA polymerase II-specific"/>
    <property type="evidence" value="ECO:0007669"/>
    <property type="project" value="TreeGrafter"/>
</dbReference>
<evidence type="ECO:0000313" key="9">
    <source>
        <dbReference type="EMBL" id="CAK1599873.1"/>
    </source>
</evidence>
<evidence type="ECO:0000256" key="6">
    <source>
        <dbReference type="PROSITE-ProRule" id="PRU00042"/>
    </source>
</evidence>
<name>A0AAV1LWU9_9NEOP</name>
<dbReference type="GO" id="GO:0008270">
    <property type="term" value="F:zinc ion binding"/>
    <property type="evidence" value="ECO:0007669"/>
    <property type="project" value="UniProtKB-KW"/>
</dbReference>
<evidence type="ECO:0000256" key="2">
    <source>
        <dbReference type="ARBA" id="ARBA00022737"/>
    </source>
</evidence>
<evidence type="ECO:0000256" key="7">
    <source>
        <dbReference type="SAM" id="MobiDB-lite"/>
    </source>
</evidence>
<dbReference type="GO" id="GO:0005634">
    <property type="term" value="C:nucleus"/>
    <property type="evidence" value="ECO:0007669"/>
    <property type="project" value="TreeGrafter"/>
</dbReference>
<protein>
    <recommendedName>
        <fullName evidence="8">C2H2-type domain-containing protein</fullName>
    </recommendedName>
</protein>
<keyword evidence="2" id="KW-0677">Repeat</keyword>
<feature type="region of interest" description="Disordered" evidence="7">
    <location>
        <begin position="286"/>
        <end position="308"/>
    </location>
</feature>
<evidence type="ECO:0000256" key="1">
    <source>
        <dbReference type="ARBA" id="ARBA00022723"/>
    </source>
</evidence>
<comment type="caution">
    <text evidence="9">The sequence shown here is derived from an EMBL/GenBank/DDBJ whole genome shotgun (WGS) entry which is preliminary data.</text>
</comment>
<sequence length="1330" mass="153874">MADDIDIEEHDVMDNPVIRNIFPDLSILKKEVLDEYDETSTIEQTFNEEEKSLNCNSENYINFTSVPNVHRESFDGDIMLRFGEKRKINDKVPVVGESSTVALHKNKIILGSKPSSKPIQKNLECKSDPKLNTATVVLKNLRPFLDNCNKYCEICFILFPNSKNLDNHKKCLHCSLSTEKKHIDVPKIDLEKQSENICVNKPKCNICHKTFASHSSLSKHRRNIHFIRVKIRKVNKTRNVAVKIASGYNKEKISLTSNNSCFHCNRLFPNMQSLIEHLYDTLETKKDKKHSKTKKNLGMHKSHVKDSFSNSKLHQQKFEAEKASRKKSSNNKFNSYVYRCPLCSYYFNNVKFSLTHLLKKHKFTKKTPLKKVLYDPKCKFCSSEFGSVSSYNRHLHKVHKNLLSCVFKTKSSNKPSEANGVNKIDAMKNNISSSKDDPILQEIPNVSQTSIMSANDSALGGILKSALFRCNRCDIHFLKSGIAVDHSSHMEFLINWKCTVCNRIFKKNDELFHRQQHLVTNNFTVYGLCESTQSLILYKCLKCTVHFDENMFIQHFPNCDTVALNHIQCKFCDILIDCNLKSVHENEHRTKAINYKDFTVVRTEVIQSNTIDENLYNKKKRELKSRVTVDSNSYESHLKNNNLTCLFTVYYCNTCKCFVNDTTKLIHKKSHCTHVAPATCKLCGLIITQTSISSHGRLHQRKKNLTLQDFKFYDLKSRKRIAPPIPEFPHCSICGIYFANQIAKIRHECGVDDYVTCSDCEMNFSELGYKLHMNYHNYRLQYNNINSKHLSQSKSGSKTEAKNIGEIKSNLTSKMPGSDLEESERFIIYTCKNCHICVDAYDLVVEHCQRHYNPLRIQSPTKICKICDLIFDVGCYEDHEKLHLCNFNKKDFKIIKFDIFNFTTDYDAWIKRVFDSLPQAQMQKIINKSIYKYENKIKMKVIQEASPELTVYKCDKCHCFIDPYSLYKHLGNNCLSLRKHTCRICGIPFISATSKVQHEAIHKRPFKGLKSYRIVLFNRDEDKIFNDALRSGNWFTIYTCRNCEGVVGQTEYKHHVCNKNDLRKCSYCGLLLYSKDYNAHISKHKEFESFNSKNIKVILIGKKIENEDYKNIKDDNLVSSFNGKVYDYSLFKCTKCQICTRNARDTLKHDCSFEIPKSKCSYCGFYFEARKLKHHYILHETDCNFIPDNITINDFDNTKSQKETFDLAKTSKLSKTDKDKITDNLSKPVKVLPSTPSNLHIKNKFTDSSIIEKTEKLYKCSCGLHFLDNSVTAHLNVCGAKNRISRQQCSKCGLTFSPNVLFTHMLAHHGNKAVVYKFDIIEVSKDEDTP</sequence>
<keyword evidence="4" id="KW-0862">Zinc</keyword>
<evidence type="ECO:0000256" key="4">
    <source>
        <dbReference type="ARBA" id="ARBA00022833"/>
    </source>
</evidence>
<proteinExistence type="predicted"/>
<reference evidence="9 10" key="1">
    <citation type="submission" date="2023-11" db="EMBL/GenBank/DDBJ databases">
        <authorList>
            <person name="Hedman E."/>
            <person name="Englund M."/>
            <person name="Stromberg M."/>
            <person name="Nyberg Akerstrom W."/>
            <person name="Nylinder S."/>
            <person name="Jareborg N."/>
            <person name="Kallberg Y."/>
            <person name="Kronander E."/>
        </authorList>
    </citation>
    <scope>NUCLEOTIDE SEQUENCE [LARGE SCALE GENOMIC DNA]</scope>
</reference>
<accession>A0AAV1LWU9</accession>
<gene>
    <name evidence="9" type="ORF">PARMNEM_LOCUS18700</name>
</gene>
<keyword evidence="1" id="KW-0479">Metal-binding</keyword>
<dbReference type="PROSITE" id="PS50157">
    <property type="entry name" value="ZINC_FINGER_C2H2_2"/>
    <property type="match status" value="1"/>
</dbReference>
<evidence type="ECO:0000256" key="3">
    <source>
        <dbReference type="ARBA" id="ARBA00022771"/>
    </source>
</evidence>
<evidence type="ECO:0000313" key="10">
    <source>
        <dbReference type="Proteomes" id="UP001314205"/>
    </source>
</evidence>
<dbReference type="EMBL" id="CAVLGL010000115">
    <property type="protein sequence ID" value="CAK1599873.1"/>
    <property type="molecule type" value="Genomic_DNA"/>
</dbReference>
<dbReference type="PANTHER" id="PTHR24394:SF44">
    <property type="entry name" value="ZINC FINGER PROTEIN 271-LIKE"/>
    <property type="match status" value="1"/>
</dbReference>
<dbReference type="Proteomes" id="UP001314205">
    <property type="component" value="Unassembled WGS sequence"/>
</dbReference>
<dbReference type="PROSITE" id="PS00028">
    <property type="entry name" value="ZINC_FINGER_C2H2_1"/>
    <property type="match status" value="5"/>
</dbReference>
<evidence type="ECO:0000259" key="8">
    <source>
        <dbReference type="PROSITE" id="PS50157"/>
    </source>
</evidence>
<feature type="domain" description="C2H2-type" evidence="8">
    <location>
        <begin position="202"/>
        <end position="225"/>
    </location>
</feature>
<evidence type="ECO:0000256" key="5">
    <source>
        <dbReference type="ARBA" id="ARBA00023242"/>
    </source>
</evidence>
<dbReference type="InterPro" id="IPR013087">
    <property type="entry name" value="Znf_C2H2_type"/>
</dbReference>
<keyword evidence="10" id="KW-1185">Reference proteome</keyword>
<dbReference type="SMART" id="SM00355">
    <property type="entry name" value="ZnF_C2H2"/>
    <property type="match status" value="15"/>
</dbReference>
<dbReference type="PANTHER" id="PTHR24394">
    <property type="entry name" value="ZINC FINGER PROTEIN"/>
    <property type="match status" value="1"/>
</dbReference>
<organism evidence="9 10">
    <name type="scientific">Parnassius mnemosyne</name>
    <name type="common">clouded apollo</name>
    <dbReference type="NCBI Taxonomy" id="213953"/>
    <lineage>
        <taxon>Eukaryota</taxon>
        <taxon>Metazoa</taxon>
        <taxon>Ecdysozoa</taxon>
        <taxon>Arthropoda</taxon>
        <taxon>Hexapoda</taxon>
        <taxon>Insecta</taxon>
        <taxon>Pterygota</taxon>
        <taxon>Neoptera</taxon>
        <taxon>Endopterygota</taxon>
        <taxon>Lepidoptera</taxon>
        <taxon>Glossata</taxon>
        <taxon>Ditrysia</taxon>
        <taxon>Papilionoidea</taxon>
        <taxon>Papilionidae</taxon>
        <taxon>Parnassiinae</taxon>
        <taxon>Parnassini</taxon>
        <taxon>Parnassius</taxon>
        <taxon>Driopa</taxon>
    </lineage>
</organism>
<keyword evidence="5" id="KW-0539">Nucleus</keyword>
<keyword evidence="3 6" id="KW-0863">Zinc-finger</keyword>